<reference evidence="1" key="1">
    <citation type="submission" date="2020-02" db="EMBL/GenBank/DDBJ databases">
        <authorList>
            <person name="Meier V. D."/>
        </authorList>
    </citation>
    <scope>NUCLEOTIDE SEQUENCE</scope>
    <source>
        <strain evidence="1">AVDCRST_MAG04</strain>
    </source>
</reference>
<dbReference type="EMBL" id="CADCTL010000257">
    <property type="protein sequence ID" value="CAA9277576.1"/>
    <property type="molecule type" value="Genomic_DNA"/>
</dbReference>
<protein>
    <submittedName>
        <fullName evidence="1">Uncharacterized protein</fullName>
    </submittedName>
</protein>
<accession>A0A6J4JE47</accession>
<organism evidence="1">
    <name type="scientific">uncultured Acetobacteraceae bacterium</name>
    <dbReference type="NCBI Taxonomy" id="169975"/>
    <lineage>
        <taxon>Bacteria</taxon>
        <taxon>Pseudomonadati</taxon>
        <taxon>Pseudomonadota</taxon>
        <taxon>Alphaproteobacteria</taxon>
        <taxon>Acetobacterales</taxon>
        <taxon>Acetobacteraceae</taxon>
        <taxon>environmental samples</taxon>
    </lineage>
</organism>
<sequence>MTPCAQQSERDFDTAHLYFDAEHRPCFFGACQPSPSPGDGSARALDNNFA</sequence>
<evidence type="ECO:0000313" key="1">
    <source>
        <dbReference type="EMBL" id="CAA9277576.1"/>
    </source>
</evidence>
<name>A0A6J4JE47_9PROT</name>
<dbReference type="AlphaFoldDB" id="A0A6J4JE47"/>
<proteinExistence type="predicted"/>
<gene>
    <name evidence="1" type="ORF">AVDCRST_MAG04-3496</name>
</gene>